<dbReference type="Proteomes" id="UP000561459">
    <property type="component" value="Unassembled WGS sequence"/>
</dbReference>
<organism evidence="1 2">
    <name type="scientific">Novosphingobium fluoreni</name>
    <dbReference type="NCBI Taxonomy" id="1391222"/>
    <lineage>
        <taxon>Bacteria</taxon>
        <taxon>Pseudomonadati</taxon>
        <taxon>Pseudomonadota</taxon>
        <taxon>Alphaproteobacteria</taxon>
        <taxon>Sphingomonadales</taxon>
        <taxon>Sphingomonadaceae</taxon>
        <taxon>Novosphingobium</taxon>
    </lineage>
</organism>
<dbReference type="AlphaFoldDB" id="A0A7W6BZF9"/>
<protein>
    <submittedName>
        <fullName evidence="1">Uncharacterized protein</fullName>
    </submittedName>
</protein>
<keyword evidence="2" id="KW-1185">Reference proteome</keyword>
<evidence type="ECO:0000313" key="2">
    <source>
        <dbReference type="Proteomes" id="UP000561459"/>
    </source>
</evidence>
<reference evidence="1 2" key="1">
    <citation type="submission" date="2020-08" db="EMBL/GenBank/DDBJ databases">
        <title>Genomic Encyclopedia of Type Strains, Phase IV (KMG-IV): sequencing the most valuable type-strain genomes for metagenomic binning, comparative biology and taxonomic classification.</title>
        <authorList>
            <person name="Goeker M."/>
        </authorList>
    </citation>
    <scope>NUCLEOTIDE SEQUENCE [LARGE SCALE GENOMIC DNA]</scope>
    <source>
        <strain evidence="1 2">DSM 27568</strain>
    </source>
</reference>
<evidence type="ECO:0000313" key="1">
    <source>
        <dbReference type="EMBL" id="MBB3938904.1"/>
    </source>
</evidence>
<name>A0A7W6BZF9_9SPHN</name>
<dbReference type="EMBL" id="JACIDY010000001">
    <property type="protein sequence ID" value="MBB3938904.1"/>
    <property type="molecule type" value="Genomic_DNA"/>
</dbReference>
<sequence length="33" mass="3523">MASQCVALTALYLRFAPAESPDRRLVGMAVTIA</sequence>
<accession>A0A7W6BZF9</accession>
<gene>
    <name evidence="1" type="ORF">GGR39_000533</name>
</gene>
<proteinExistence type="predicted"/>
<comment type="caution">
    <text evidence="1">The sequence shown here is derived from an EMBL/GenBank/DDBJ whole genome shotgun (WGS) entry which is preliminary data.</text>
</comment>